<evidence type="ECO:0000256" key="7">
    <source>
        <dbReference type="ARBA" id="ARBA00023125"/>
    </source>
</evidence>
<organism evidence="15 16">
    <name type="scientific">Argiope bruennichi</name>
    <name type="common">Wasp spider</name>
    <name type="synonym">Aranea bruennichi</name>
    <dbReference type="NCBI Taxonomy" id="94029"/>
    <lineage>
        <taxon>Eukaryota</taxon>
        <taxon>Metazoa</taxon>
        <taxon>Ecdysozoa</taxon>
        <taxon>Arthropoda</taxon>
        <taxon>Chelicerata</taxon>
        <taxon>Arachnida</taxon>
        <taxon>Araneae</taxon>
        <taxon>Araneomorphae</taxon>
        <taxon>Entelegynae</taxon>
        <taxon>Araneoidea</taxon>
        <taxon>Araneidae</taxon>
        <taxon>Argiope</taxon>
    </lineage>
</organism>
<keyword evidence="6" id="KW-0805">Transcription regulation</keyword>
<dbReference type="InterPro" id="IPR013872">
    <property type="entry name" value="p53_transactivation_domain"/>
</dbReference>
<comment type="caution">
    <text evidence="15">The sequence shown here is derived from an EMBL/GenBank/DDBJ whole genome shotgun (WGS) entry which is preliminary data.</text>
</comment>
<dbReference type="GO" id="GO:0046872">
    <property type="term" value="F:metal ion binding"/>
    <property type="evidence" value="ECO:0007669"/>
    <property type="project" value="UniProtKB-KW"/>
</dbReference>
<evidence type="ECO:0000256" key="6">
    <source>
        <dbReference type="ARBA" id="ARBA00023015"/>
    </source>
</evidence>
<dbReference type="Pfam" id="PF00870">
    <property type="entry name" value="P53"/>
    <property type="match status" value="1"/>
</dbReference>
<dbReference type="Gene3D" id="2.60.40.720">
    <property type="match status" value="1"/>
</dbReference>
<evidence type="ECO:0000256" key="1">
    <source>
        <dbReference type="ARBA" id="ARBA00004123"/>
    </source>
</evidence>
<feature type="binding site" evidence="11">
    <location>
        <position position="139"/>
    </location>
    <ligand>
        <name>Zn(2+)</name>
        <dbReference type="ChEBI" id="CHEBI:29105"/>
    </ligand>
</feature>
<dbReference type="InterPro" id="IPR011615">
    <property type="entry name" value="p53_DNA-bd"/>
</dbReference>
<reference evidence="15" key="2">
    <citation type="submission" date="2020-06" db="EMBL/GenBank/DDBJ databases">
        <authorList>
            <person name="Sheffer M."/>
        </authorList>
    </citation>
    <scope>NUCLEOTIDE SEQUENCE</scope>
</reference>
<dbReference type="PANTHER" id="PTHR11447:SF16">
    <property type="entry name" value="P53 PROTEIN LONG FORM VARIANT 1"/>
    <property type="match status" value="1"/>
</dbReference>
<keyword evidence="3" id="KW-0053">Apoptosis</keyword>
<dbReference type="PANTHER" id="PTHR11447">
    <property type="entry name" value="CELLULAR TUMOR ANTIGEN P53"/>
    <property type="match status" value="1"/>
</dbReference>
<dbReference type="InterPro" id="IPR008967">
    <property type="entry name" value="p53-like_TF_DNA-bd_sf"/>
</dbReference>
<proteinExistence type="inferred from homology"/>
<feature type="region of interest" description="Disordered" evidence="12">
    <location>
        <begin position="334"/>
        <end position="353"/>
    </location>
</feature>
<evidence type="ECO:0000256" key="9">
    <source>
        <dbReference type="ARBA" id="ARBA00023163"/>
    </source>
</evidence>
<keyword evidence="16" id="KW-1185">Reference proteome</keyword>
<dbReference type="InterPro" id="IPR002117">
    <property type="entry name" value="p53_tumour_suppressor"/>
</dbReference>
<keyword evidence="7" id="KW-0238">DNA-binding</keyword>
<evidence type="ECO:0000256" key="8">
    <source>
        <dbReference type="ARBA" id="ARBA00023159"/>
    </source>
</evidence>
<evidence type="ECO:0000313" key="15">
    <source>
        <dbReference type="EMBL" id="KAF8793440.1"/>
    </source>
</evidence>
<dbReference type="Pfam" id="PF08563">
    <property type="entry name" value="P53_TAD"/>
    <property type="match status" value="1"/>
</dbReference>
<dbReference type="SUPFAM" id="SSF49417">
    <property type="entry name" value="p53-like transcription factors"/>
    <property type="match status" value="1"/>
</dbReference>
<evidence type="ECO:0000256" key="10">
    <source>
        <dbReference type="ARBA" id="ARBA00023242"/>
    </source>
</evidence>
<evidence type="ECO:0000256" key="5">
    <source>
        <dbReference type="ARBA" id="ARBA00022833"/>
    </source>
</evidence>
<dbReference type="CDD" id="cd08367">
    <property type="entry name" value="P53"/>
    <property type="match status" value="1"/>
</dbReference>
<evidence type="ECO:0000259" key="14">
    <source>
        <dbReference type="Pfam" id="PF08563"/>
    </source>
</evidence>
<feature type="domain" description="p53 transactivation" evidence="14">
    <location>
        <begin position="15"/>
        <end position="32"/>
    </location>
</feature>
<feature type="region of interest" description="Disordered" evidence="12">
    <location>
        <begin position="45"/>
        <end position="67"/>
    </location>
</feature>
<name>A0A8T0FV56_ARGBR</name>
<evidence type="ECO:0000256" key="11">
    <source>
        <dbReference type="PIRSR" id="PIRSR602117-1"/>
    </source>
</evidence>
<dbReference type="GO" id="GO:0005634">
    <property type="term" value="C:nucleus"/>
    <property type="evidence" value="ECO:0007669"/>
    <property type="project" value="UniProtKB-SubCell"/>
</dbReference>
<reference evidence="15" key="1">
    <citation type="journal article" date="2020" name="bioRxiv">
        <title>Chromosome-level reference genome of the European wasp spider Argiope bruennichi: a resource for studies on range expansion and evolutionary adaptation.</title>
        <authorList>
            <person name="Sheffer M.M."/>
            <person name="Hoppe A."/>
            <person name="Krehenwinkel H."/>
            <person name="Uhl G."/>
            <person name="Kuss A.W."/>
            <person name="Jensen L."/>
            <person name="Jensen C."/>
            <person name="Gillespie R.G."/>
            <person name="Hoff K.J."/>
            <person name="Prost S."/>
        </authorList>
    </citation>
    <scope>NUCLEOTIDE SEQUENCE</scope>
</reference>
<dbReference type="PRINTS" id="PR00386">
    <property type="entry name" value="P53SUPPRESSR"/>
</dbReference>
<evidence type="ECO:0000256" key="4">
    <source>
        <dbReference type="ARBA" id="ARBA00022723"/>
    </source>
</evidence>
<feature type="region of interest" description="Disordered" evidence="12">
    <location>
        <begin position="246"/>
        <end position="281"/>
    </location>
</feature>
<dbReference type="InterPro" id="IPR012346">
    <property type="entry name" value="p53/RUNT-type_TF_DNA-bd_sf"/>
</dbReference>
<feature type="binding site" evidence="11">
    <location>
        <position position="201"/>
    </location>
    <ligand>
        <name>Zn(2+)</name>
        <dbReference type="ChEBI" id="CHEBI:29105"/>
    </ligand>
</feature>
<accession>A0A8T0FV56</accession>
<keyword evidence="5 11" id="KW-0862">Zinc</keyword>
<comment type="cofactor">
    <cofactor evidence="11">
        <name>Zn(2+)</name>
        <dbReference type="ChEBI" id="CHEBI:29105"/>
    </cofactor>
    <text evidence="11">Binds 1 zinc ion per subunit.</text>
</comment>
<dbReference type="Proteomes" id="UP000807504">
    <property type="component" value="Unassembled WGS sequence"/>
</dbReference>
<evidence type="ECO:0000259" key="13">
    <source>
        <dbReference type="Pfam" id="PF00870"/>
    </source>
</evidence>
<evidence type="ECO:0000313" key="16">
    <source>
        <dbReference type="Proteomes" id="UP000807504"/>
    </source>
</evidence>
<comment type="subcellular location">
    <subcellularLocation>
        <location evidence="1">Nucleus</location>
    </subcellularLocation>
</comment>
<evidence type="ECO:0000256" key="2">
    <source>
        <dbReference type="ARBA" id="ARBA00006167"/>
    </source>
</evidence>
<dbReference type="GO" id="GO:0000981">
    <property type="term" value="F:DNA-binding transcription factor activity, RNA polymerase II-specific"/>
    <property type="evidence" value="ECO:0007669"/>
    <property type="project" value="TreeGrafter"/>
</dbReference>
<keyword evidence="8" id="KW-0010">Activator</keyword>
<dbReference type="AlphaFoldDB" id="A0A8T0FV56"/>
<gene>
    <name evidence="15" type="ORF">HNY73_004920</name>
</gene>
<feature type="binding site" evidence="11">
    <location>
        <position position="136"/>
    </location>
    <ligand>
        <name>Zn(2+)</name>
        <dbReference type="ChEBI" id="CHEBI:29105"/>
    </ligand>
</feature>
<comment type="similarity">
    <text evidence="2">Belongs to the p53 family.</text>
</comment>
<protein>
    <submittedName>
        <fullName evidence="15">Cellular tumor antigen p53 like protein</fullName>
    </submittedName>
</protein>
<feature type="binding site" evidence="11">
    <location>
        <position position="197"/>
    </location>
    <ligand>
        <name>Zn(2+)</name>
        <dbReference type="ChEBI" id="CHEBI:29105"/>
    </ligand>
</feature>
<dbReference type="EMBL" id="JABXBU010000003">
    <property type="protein sequence ID" value="KAF8793440.1"/>
    <property type="molecule type" value="Genomic_DNA"/>
</dbReference>
<dbReference type="GO" id="GO:0006915">
    <property type="term" value="P:apoptotic process"/>
    <property type="evidence" value="ECO:0007669"/>
    <property type="project" value="UniProtKB-KW"/>
</dbReference>
<dbReference type="GO" id="GO:0000978">
    <property type="term" value="F:RNA polymerase II cis-regulatory region sequence-specific DNA binding"/>
    <property type="evidence" value="ECO:0007669"/>
    <property type="project" value="TreeGrafter"/>
</dbReference>
<feature type="compositionally biased region" description="Polar residues" evidence="12">
    <location>
        <begin position="265"/>
        <end position="277"/>
    </location>
</feature>
<keyword evidence="9" id="KW-0804">Transcription</keyword>
<keyword evidence="4 11" id="KW-0479">Metal-binding</keyword>
<sequence>MAENWKLTSGSSEESLPLSQETFNSLWSMMGLPGREEMLAGFNAGSGGPSELSPVPAVQPQPPDGAHVPRIRSSLPATSNWHGNYGFKVTNKLYVRKDAVCPFSFQTNTLMPDDVFVRAMAVYSSPEHASVVVTRCVNHSQKEILEGKREAEHLIRSDSHLAQYEIDVETKRHSVVVPFENPPVGQSYSTYIFRFVCFSSCSGGPNRRPLTLVFTLEHGTNVLGRIALDLKICACPGRDRDLAEREKLPVSSISAPPPKKMKVPDSSNTSDCQNISKNSKEKRSGEKKEFIIKVKDRECYLFLSKMKLLYKTYKTVGGLSPECRALLHILRSSSDEDEKPFGSPTHILGLDGP</sequence>
<feature type="domain" description="p53 DNA-binding" evidence="13">
    <location>
        <begin position="89"/>
        <end position="246"/>
    </location>
</feature>
<keyword evidence="10" id="KW-0539">Nucleus</keyword>
<evidence type="ECO:0000256" key="12">
    <source>
        <dbReference type="SAM" id="MobiDB-lite"/>
    </source>
</evidence>
<evidence type="ECO:0000256" key="3">
    <source>
        <dbReference type="ARBA" id="ARBA00022703"/>
    </source>
</evidence>